<sequence>MLLTARFNSSKAAHRLRALGARSATTGLAGLGCLQSHVFSSGVYGTDQPKPNIDQLRIPSGAWDSHVHVLDPRFPLSKDAQYKPYWHTLRDWTQFSESVGILNAVFVQPSIYGNDNSCLLDALKILGSNRSRGIVTFDPLTTPLSTLQEWDMLGVRGVRVNLVSVGKAMEKDELANTLQTYAAALRPLKWVIEIYLPMNMMLFLESILPELGVVVCIDHMGHPLLDGLFEYMTSEDPSTIPGFDAMLRLLKDGRTYVKLSGAYRMATAADGVTDVIPMAKALLRTADQKVVFATDWPHTRYEGLDIRPWIQSLLEICGSDEALIKQLFKSNAEKLWGVKNDR</sequence>
<evidence type="ECO:0000313" key="2">
    <source>
        <dbReference type="Proteomes" id="UP001143856"/>
    </source>
</evidence>
<evidence type="ECO:0000313" key="1">
    <source>
        <dbReference type="EMBL" id="KAJ2982348.1"/>
    </source>
</evidence>
<dbReference type="EMBL" id="JAPDGR010001466">
    <property type="protein sequence ID" value="KAJ2982348.1"/>
    <property type="molecule type" value="Genomic_DNA"/>
</dbReference>
<reference evidence="1" key="1">
    <citation type="submission" date="2022-10" db="EMBL/GenBank/DDBJ databases">
        <title>Genome Sequence of Xylaria curta.</title>
        <authorList>
            <person name="Buettner E."/>
        </authorList>
    </citation>
    <scope>NUCLEOTIDE SEQUENCE</scope>
    <source>
        <strain evidence="1">Babe10</strain>
    </source>
</reference>
<gene>
    <name evidence="1" type="ORF">NUW58_g6459</name>
</gene>
<proteinExistence type="predicted"/>
<dbReference type="Proteomes" id="UP001143856">
    <property type="component" value="Unassembled WGS sequence"/>
</dbReference>
<protein>
    <submittedName>
        <fullName evidence="1">Uncharacterized protein</fullName>
    </submittedName>
</protein>
<organism evidence="1 2">
    <name type="scientific">Xylaria curta</name>
    <dbReference type="NCBI Taxonomy" id="42375"/>
    <lineage>
        <taxon>Eukaryota</taxon>
        <taxon>Fungi</taxon>
        <taxon>Dikarya</taxon>
        <taxon>Ascomycota</taxon>
        <taxon>Pezizomycotina</taxon>
        <taxon>Sordariomycetes</taxon>
        <taxon>Xylariomycetidae</taxon>
        <taxon>Xylariales</taxon>
        <taxon>Xylariaceae</taxon>
        <taxon>Xylaria</taxon>
    </lineage>
</organism>
<accession>A0ACC1NT94</accession>
<comment type="caution">
    <text evidence="1">The sequence shown here is derived from an EMBL/GenBank/DDBJ whole genome shotgun (WGS) entry which is preliminary data.</text>
</comment>
<name>A0ACC1NT94_9PEZI</name>
<keyword evidence="2" id="KW-1185">Reference proteome</keyword>